<dbReference type="SUPFAM" id="SSF54189">
    <property type="entry name" value="Ribosomal proteins S24e, L23 and L15e"/>
    <property type="match status" value="1"/>
</dbReference>
<evidence type="ECO:0000313" key="10">
    <source>
        <dbReference type="Proteomes" id="UP000177871"/>
    </source>
</evidence>
<dbReference type="GO" id="GO:0003735">
    <property type="term" value="F:structural constituent of ribosome"/>
    <property type="evidence" value="ECO:0007669"/>
    <property type="project" value="InterPro"/>
</dbReference>
<reference evidence="9 10" key="1">
    <citation type="journal article" date="2016" name="Nat. Commun.">
        <title>Thousands of microbial genomes shed light on interconnected biogeochemical processes in an aquifer system.</title>
        <authorList>
            <person name="Anantharaman K."/>
            <person name="Brown C.T."/>
            <person name="Hug L.A."/>
            <person name="Sharon I."/>
            <person name="Castelle C.J."/>
            <person name="Probst A.J."/>
            <person name="Thomas B.C."/>
            <person name="Singh A."/>
            <person name="Wilkins M.J."/>
            <person name="Karaoz U."/>
            <person name="Brodie E.L."/>
            <person name="Williams K.H."/>
            <person name="Hubbard S.S."/>
            <person name="Banfield J.F."/>
        </authorList>
    </citation>
    <scope>NUCLEOTIDE SEQUENCE [LARGE SCALE GENOMIC DNA]</scope>
</reference>
<dbReference type="InterPro" id="IPR012677">
    <property type="entry name" value="Nucleotide-bd_a/b_plait_sf"/>
</dbReference>
<evidence type="ECO:0000256" key="4">
    <source>
        <dbReference type="ARBA" id="ARBA00022980"/>
    </source>
</evidence>
<evidence type="ECO:0000256" key="1">
    <source>
        <dbReference type="ARBA" id="ARBA00006700"/>
    </source>
</evidence>
<sequence length="106" mass="11633">MNRIILKPLITEKSMKEAALGRFTFAVAPGSNKNEIAQAVAAAFKVKPIKVQTITVPGKTKRAGRTRQQTTSQPWKKAIVTLEKGQKIDLFDVTEGHPEHGEGSHK</sequence>
<organism evidence="9 10">
    <name type="scientific">Candidatus Gottesmanbacteria bacterium RIFCSPHIGHO2_01_FULL_47_48</name>
    <dbReference type="NCBI Taxonomy" id="1798381"/>
    <lineage>
        <taxon>Bacteria</taxon>
        <taxon>Candidatus Gottesmaniibacteriota</taxon>
    </lineage>
</organism>
<dbReference type="GO" id="GO:0019843">
    <property type="term" value="F:rRNA binding"/>
    <property type="evidence" value="ECO:0007669"/>
    <property type="project" value="UniProtKB-UniRule"/>
</dbReference>
<evidence type="ECO:0000256" key="7">
    <source>
        <dbReference type="RuleBase" id="RU003934"/>
    </source>
</evidence>
<dbReference type="NCBIfam" id="NF004363">
    <property type="entry name" value="PRK05738.2-4"/>
    <property type="match status" value="1"/>
</dbReference>
<comment type="subunit">
    <text evidence="6">Part of the 50S ribosomal subunit. Contacts protein L29, and trigger factor when it is bound to the ribosome.</text>
</comment>
<keyword evidence="3 6" id="KW-0694">RNA-binding</keyword>
<evidence type="ECO:0000256" key="3">
    <source>
        <dbReference type="ARBA" id="ARBA00022884"/>
    </source>
</evidence>
<dbReference type="GO" id="GO:1990904">
    <property type="term" value="C:ribonucleoprotein complex"/>
    <property type="evidence" value="ECO:0007669"/>
    <property type="project" value="UniProtKB-KW"/>
</dbReference>
<feature type="region of interest" description="Disordered" evidence="8">
    <location>
        <begin position="57"/>
        <end position="76"/>
    </location>
</feature>
<evidence type="ECO:0000256" key="2">
    <source>
        <dbReference type="ARBA" id="ARBA00022730"/>
    </source>
</evidence>
<evidence type="ECO:0000256" key="6">
    <source>
        <dbReference type="HAMAP-Rule" id="MF_01369"/>
    </source>
</evidence>
<dbReference type="HAMAP" id="MF_01369_B">
    <property type="entry name" value="Ribosomal_uL23_B"/>
    <property type="match status" value="1"/>
</dbReference>
<accession>A0A1F6A2J5</accession>
<keyword evidence="2 6" id="KW-0699">rRNA-binding</keyword>
<dbReference type="GO" id="GO:0005840">
    <property type="term" value="C:ribosome"/>
    <property type="evidence" value="ECO:0007669"/>
    <property type="project" value="UniProtKB-KW"/>
</dbReference>
<dbReference type="STRING" id="1798381.A2721_03390"/>
<evidence type="ECO:0000256" key="8">
    <source>
        <dbReference type="SAM" id="MobiDB-lite"/>
    </source>
</evidence>
<dbReference type="Pfam" id="PF00276">
    <property type="entry name" value="Ribosomal_L23"/>
    <property type="match status" value="1"/>
</dbReference>
<dbReference type="AlphaFoldDB" id="A0A1F6A2J5"/>
<evidence type="ECO:0000256" key="5">
    <source>
        <dbReference type="ARBA" id="ARBA00023274"/>
    </source>
</evidence>
<proteinExistence type="inferred from homology"/>
<keyword evidence="4 6" id="KW-0689">Ribosomal protein</keyword>
<dbReference type="GO" id="GO:0006412">
    <property type="term" value="P:translation"/>
    <property type="evidence" value="ECO:0007669"/>
    <property type="project" value="UniProtKB-UniRule"/>
</dbReference>
<dbReference type="Gene3D" id="3.30.70.330">
    <property type="match status" value="1"/>
</dbReference>
<dbReference type="EMBL" id="MFJK01000013">
    <property type="protein sequence ID" value="OGG18879.1"/>
    <property type="molecule type" value="Genomic_DNA"/>
</dbReference>
<dbReference type="InterPro" id="IPR012678">
    <property type="entry name" value="Ribosomal_uL23/eL15/eS24_sf"/>
</dbReference>
<comment type="caution">
    <text evidence="9">The sequence shown here is derived from an EMBL/GenBank/DDBJ whole genome shotgun (WGS) entry which is preliminary data.</text>
</comment>
<name>A0A1F6A2J5_9BACT</name>
<evidence type="ECO:0000313" key="9">
    <source>
        <dbReference type="EMBL" id="OGG18879.1"/>
    </source>
</evidence>
<comment type="function">
    <text evidence="6">One of the early assembly proteins it binds 23S rRNA. One of the proteins that surrounds the polypeptide exit tunnel on the outside of the ribosome. Forms the main docking site for trigger factor binding to the ribosome.</text>
</comment>
<protein>
    <recommendedName>
        <fullName evidence="6">Large ribosomal subunit protein uL23</fullName>
    </recommendedName>
</protein>
<dbReference type="InterPro" id="IPR013025">
    <property type="entry name" value="Ribosomal_uL23-like"/>
</dbReference>
<dbReference type="PROSITE" id="PS00050">
    <property type="entry name" value="RIBOSOMAL_L23"/>
    <property type="match status" value="1"/>
</dbReference>
<gene>
    <name evidence="6" type="primary">rplW</name>
    <name evidence="9" type="ORF">A2721_03390</name>
</gene>
<dbReference type="PANTHER" id="PTHR11620">
    <property type="entry name" value="60S RIBOSOMAL PROTEIN L23A"/>
    <property type="match status" value="1"/>
</dbReference>
<comment type="similarity">
    <text evidence="1 6 7">Belongs to the universal ribosomal protein uL23 family.</text>
</comment>
<keyword evidence="5 6" id="KW-0687">Ribonucleoprotein</keyword>
<dbReference type="InterPro" id="IPR001014">
    <property type="entry name" value="Ribosomal_uL23_CS"/>
</dbReference>
<dbReference type="Proteomes" id="UP000177871">
    <property type="component" value="Unassembled WGS sequence"/>
</dbReference>